<evidence type="ECO:0000313" key="1">
    <source>
        <dbReference type="EMBL" id="KAG8599148.1"/>
    </source>
</evidence>
<comment type="caution">
    <text evidence="1">The sequence shown here is derived from an EMBL/GenBank/DDBJ whole genome shotgun (WGS) entry which is preliminary data.</text>
</comment>
<gene>
    <name evidence="1" type="ORF">GDO81_002896</name>
</gene>
<dbReference type="AlphaFoldDB" id="A0AAV7DPR8"/>
<accession>A0AAV7DPR8</accession>
<name>A0AAV7DPR8_ENGPU</name>
<reference evidence="1" key="1">
    <citation type="thesis" date="2020" institute="ProQuest LLC" country="789 East Eisenhower Parkway, Ann Arbor, MI, USA">
        <title>Comparative Genomics and Chromosome Evolution.</title>
        <authorList>
            <person name="Mudd A.B."/>
        </authorList>
    </citation>
    <scope>NUCLEOTIDE SEQUENCE</scope>
    <source>
        <strain evidence="1">237g6f4</strain>
        <tissue evidence="1">Blood</tissue>
    </source>
</reference>
<dbReference type="Proteomes" id="UP000824782">
    <property type="component" value="Unassembled WGS sequence"/>
</dbReference>
<sequence>MAIYGCTMKVGALAAPWGCVCVGGSFGPHPVCSHLYDRQMTCDLPGDIWYWEANIMTICNDKTVTAPRGALYITLTASCHCFSYLHCICWDLVIQGSGGPPITPPYSCTLRGVSDAGPCSGG</sequence>
<keyword evidence="2" id="KW-1185">Reference proteome</keyword>
<dbReference type="EMBL" id="WNYA01000001">
    <property type="protein sequence ID" value="KAG8599148.1"/>
    <property type="molecule type" value="Genomic_DNA"/>
</dbReference>
<organism evidence="1 2">
    <name type="scientific">Engystomops pustulosus</name>
    <name type="common">Tungara frog</name>
    <name type="synonym">Physalaemus pustulosus</name>
    <dbReference type="NCBI Taxonomy" id="76066"/>
    <lineage>
        <taxon>Eukaryota</taxon>
        <taxon>Metazoa</taxon>
        <taxon>Chordata</taxon>
        <taxon>Craniata</taxon>
        <taxon>Vertebrata</taxon>
        <taxon>Euteleostomi</taxon>
        <taxon>Amphibia</taxon>
        <taxon>Batrachia</taxon>
        <taxon>Anura</taxon>
        <taxon>Neobatrachia</taxon>
        <taxon>Hyloidea</taxon>
        <taxon>Leptodactylidae</taxon>
        <taxon>Leiuperinae</taxon>
        <taxon>Engystomops</taxon>
    </lineage>
</organism>
<evidence type="ECO:0000313" key="2">
    <source>
        <dbReference type="Proteomes" id="UP000824782"/>
    </source>
</evidence>
<protein>
    <submittedName>
        <fullName evidence="1">Uncharacterized protein</fullName>
    </submittedName>
</protein>
<proteinExistence type="predicted"/>